<proteinExistence type="predicted"/>
<reference evidence="2 3" key="1">
    <citation type="submission" date="2016-09" db="EMBL/GenBank/DDBJ databases">
        <title>The complete genome sequences of Rhizobium gallicum, symbiovars gallicum and phaseoli, symbionts associated to common bean (Phaseolus vulgaris).</title>
        <authorList>
            <person name="Bustos P."/>
            <person name="Santamaria R.I."/>
            <person name="Perez-Carrascal O.M."/>
            <person name="Juarez S."/>
            <person name="Lozano L."/>
            <person name="Martinez-Flores I."/>
            <person name="Martinez-Romero E."/>
            <person name="Cevallos M."/>
            <person name="Romero D."/>
            <person name="Davila G."/>
            <person name="Gonzalez V."/>
        </authorList>
    </citation>
    <scope>NUCLEOTIDE SEQUENCE [LARGE SCALE GENOMIC DNA]</scope>
    <source>
        <strain evidence="2 3">IE4872</strain>
    </source>
</reference>
<evidence type="ECO:0000313" key="2">
    <source>
        <dbReference type="EMBL" id="APO69114.1"/>
    </source>
</evidence>
<protein>
    <submittedName>
        <fullName evidence="2">Uncharacterized protein</fullName>
    </submittedName>
</protein>
<gene>
    <name evidence="2" type="ORF">IE4872_CH03522</name>
</gene>
<accession>A0A1L5NMJ0</accession>
<feature type="region of interest" description="Disordered" evidence="1">
    <location>
        <begin position="19"/>
        <end position="56"/>
    </location>
</feature>
<sequence length="56" mass="6053">MRISIKILNALLPFSDLAASAQRQRSTAPPQPATALNAHMQRDIGIDEGRNPAAEK</sequence>
<evidence type="ECO:0000313" key="3">
    <source>
        <dbReference type="Proteomes" id="UP000184749"/>
    </source>
</evidence>
<dbReference type="EMBL" id="CP017101">
    <property type="protein sequence ID" value="APO69114.1"/>
    <property type="molecule type" value="Genomic_DNA"/>
</dbReference>
<evidence type="ECO:0000256" key="1">
    <source>
        <dbReference type="SAM" id="MobiDB-lite"/>
    </source>
</evidence>
<dbReference type="Proteomes" id="UP000184749">
    <property type="component" value="Chromosome"/>
</dbReference>
<organism evidence="2 3">
    <name type="scientific">Rhizobium gallicum</name>
    <dbReference type="NCBI Taxonomy" id="56730"/>
    <lineage>
        <taxon>Bacteria</taxon>
        <taxon>Pseudomonadati</taxon>
        <taxon>Pseudomonadota</taxon>
        <taxon>Alphaproteobacteria</taxon>
        <taxon>Hyphomicrobiales</taxon>
        <taxon>Rhizobiaceae</taxon>
        <taxon>Rhizobium/Agrobacterium group</taxon>
        <taxon>Rhizobium</taxon>
    </lineage>
</organism>
<feature type="compositionally biased region" description="Basic and acidic residues" evidence="1">
    <location>
        <begin position="40"/>
        <end position="56"/>
    </location>
</feature>
<name>A0A1L5NMJ0_9HYPH</name>
<dbReference type="AlphaFoldDB" id="A0A1L5NMJ0"/>